<accession>A0AAW9MU55</accession>
<feature type="chain" id="PRO_5043936888" description="Lipoprotein" evidence="1">
    <location>
        <begin position="24"/>
        <end position="496"/>
    </location>
</feature>
<reference evidence="2 3" key="1">
    <citation type="submission" date="2024-01" db="EMBL/GenBank/DDBJ databases">
        <title>Complete genome sequence of Citroniella saccharovorans strain M6.X9, isolated from human fecal sample.</title>
        <authorList>
            <person name="Cheng G."/>
            <person name="Westerholm M."/>
            <person name="Schnurer A."/>
        </authorList>
    </citation>
    <scope>NUCLEOTIDE SEQUENCE [LARGE SCALE GENOMIC DNA]</scope>
    <source>
        <strain evidence="2 3">DSM 29873</strain>
    </source>
</reference>
<dbReference type="PROSITE" id="PS51257">
    <property type="entry name" value="PROKAR_LIPOPROTEIN"/>
    <property type="match status" value="1"/>
</dbReference>
<protein>
    <recommendedName>
        <fullName evidence="4">Lipoprotein</fullName>
    </recommendedName>
</protein>
<evidence type="ECO:0000313" key="2">
    <source>
        <dbReference type="EMBL" id="MEB3429535.1"/>
    </source>
</evidence>
<feature type="signal peptide" evidence="1">
    <location>
        <begin position="1"/>
        <end position="23"/>
    </location>
</feature>
<proteinExistence type="predicted"/>
<evidence type="ECO:0000256" key="1">
    <source>
        <dbReference type="SAM" id="SignalP"/>
    </source>
</evidence>
<organism evidence="2 3">
    <name type="scientific">Citroniella saccharovorans</name>
    <dbReference type="NCBI Taxonomy" id="2053367"/>
    <lineage>
        <taxon>Bacteria</taxon>
        <taxon>Bacillati</taxon>
        <taxon>Bacillota</taxon>
        <taxon>Tissierellia</taxon>
        <taxon>Tissierellales</taxon>
        <taxon>Peptoniphilaceae</taxon>
        <taxon>Citroniella</taxon>
    </lineage>
</organism>
<gene>
    <name evidence="2" type="ORF">VLK81_05840</name>
</gene>
<dbReference type="EMBL" id="JAYKOT010000003">
    <property type="protein sequence ID" value="MEB3429535.1"/>
    <property type="molecule type" value="Genomic_DNA"/>
</dbReference>
<name>A0AAW9MU55_9FIRM</name>
<evidence type="ECO:0000313" key="3">
    <source>
        <dbReference type="Proteomes" id="UP001357733"/>
    </source>
</evidence>
<keyword evidence="1" id="KW-0732">Signal</keyword>
<dbReference type="AlphaFoldDB" id="A0AAW9MU55"/>
<sequence>MKKYKIFIILFLIFLLSSCKSNSKILDQVNLSESIVSPNDNKSPIEGTYKLTSKIFLVQKNEELEKKYKNTDLIYISNNLVQIDDRFTISPSFKSRFFNFLDYTKYKLNDTKINASNIDIDGTILTISDGQYFYQDIYLINENNITLLYDGILFSFKKVSEGVPKDIIDKANEIANNEVNNNIEKNISEYPSILIGVTSPKKDSNDNLTYVYKTYFIEIKDKSYIDVVNVDDIIYPRDQGFWKIGIEHKMGSDSSFDQIYAFPLAQGDKVTSRYNLGNKKNIQISFIGKDFIGIENTEYTSSDKTYGLFNYSNIENNKKSNIIEIAGEDGLKVMQDEIIKNLPEKVDSKKVEEFYDPENIGIRRNNGKWEFKTNIIIKKENGEAIIKDIKLPINPIIDIFSNNKLSITWESIKNKVPGAIDAYTSIDDRLLLVQNLNELLIYEIDRGVISKKHLGSIKFAKDDRIISCVFSSPKSNKLWKNTLISQKPMPKIIMDE</sequence>
<dbReference type="RefSeq" id="WP_324619720.1">
    <property type="nucleotide sequence ID" value="NZ_JAYKOT010000003.1"/>
</dbReference>
<comment type="caution">
    <text evidence="2">The sequence shown here is derived from an EMBL/GenBank/DDBJ whole genome shotgun (WGS) entry which is preliminary data.</text>
</comment>
<dbReference type="Proteomes" id="UP001357733">
    <property type="component" value="Unassembled WGS sequence"/>
</dbReference>
<evidence type="ECO:0008006" key="4">
    <source>
        <dbReference type="Google" id="ProtNLM"/>
    </source>
</evidence>
<keyword evidence="3" id="KW-1185">Reference proteome</keyword>